<gene>
    <name evidence="1" type="ORF">LOK49_LG02G02250</name>
</gene>
<organism evidence="1 2">
    <name type="scientific">Camellia lanceoleosa</name>
    <dbReference type="NCBI Taxonomy" id="1840588"/>
    <lineage>
        <taxon>Eukaryota</taxon>
        <taxon>Viridiplantae</taxon>
        <taxon>Streptophyta</taxon>
        <taxon>Embryophyta</taxon>
        <taxon>Tracheophyta</taxon>
        <taxon>Spermatophyta</taxon>
        <taxon>Magnoliopsida</taxon>
        <taxon>eudicotyledons</taxon>
        <taxon>Gunneridae</taxon>
        <taxon>Pentapetalae</taxon>
        <taxon>asterids</taxon>
        <taxon>Ericales</taxon>
        <taxon>Theaceae</taxon>
        <taxon>Camellia</taxon>
    </lineage>
</organism>
<comment type="caution">
    <text evidence="1">The sequence shown here is derived from an EMBL/GenBank/DDBJ whole genome shotgun (WGS) entry which is preliminary data.</text>
</comment>
<evidence type="ECO:0000313" key="2">
    <source>
        <dbReference type="Proteomes" id="UP001060215"/>
    </source>
</evidence>
<keyword evidence="2" id="KW-1185">Reference proteome</keyword>
<protein>
    <submittedName>
        <fullName evidence="1">Uncharacterized protein</fullName>
    </submittedName>
</protein>
<dbReference type="EMBL" id="CM045760">
    <property type="protein sequence ID" value="KAI8027582.1"/>
    <property type="molecule type" value="Genomic_DNA"/>
</dbReference>
<proteinExistence type="predicted"/>
<reference evidence="1 2" key="1">
    <citation type="journal article" date="2022" name="Plant J.">
        <title>Chromosome-level genome of Camellia lanceoleosa provides a valuable resource for understanding genome evolution and self-incompatibility.</title>
        <authorList>
            <person name="Gong W."/>
            <person name="Xiao S."/>
            <person name="Wang L."/>
            <person name="Liao Z."/>
            <person name="Chang Y."/>
            <person name="Mo W."/>
            <person name="Hu G."/>
            <person name="Li W."/>
            <person name="Zhao G."/>
            <person name="Zhu H."/>
            <person name="Hu X."/>
            <person name="Ji K."/>
            <person name="Xiang X."/>
            <person name="Song Q."/>
            <person name="Yuan D."/>
            <person name="Jin S."/>
            <person name="Zhang L."/>
        </authorList>
    </citation>
    <scope>NUCLEOTIDE SEQUENCE [LARGE SCALE GENOMIC DNA]</scope>
    <source>
        <strain evidence="1">SQ_2022a</strain>
    </source>
</reference>
<dbReference type="Proteomes" id="UP001060215">
    <property type="component" value="Chromosome 3"/>
</dbReference>
<name>A0ACC0IRP2_9ERIC</name>
<accession>A0ACC0IRP2</accession>
<evidence type="ECO:0000313" key="1">
    <source>
        <dbReference type="EMBL" id="KAI8027582.1"/>
    </source>
</evidence>
<sequence length="86" mass="9783">MASKRFLDMRTRNFASQIAFSISEVEALFEMYKSISSYVIDDGLINKWEAGKRYIKFQLSTKAMKTVKKNGLDAVAKKAGSDLHKE</sequence>